<dbReference type="GO" id="GO:0006412">
    <property type="term" value="P:translation"/>
    <property type="evidence" value="ECO:0007669"/>
    <property type="project" value="UniProtKB-UniRule"/>
</dbReference>
<dbReference type="PANTHER" id="PTHR35534:SF2">
    <property type="entry name" value="LARGE RIBOSOMAL SUBUNIT PROTEIN BL32"/>
    <property type="match status" value="1"/>
</dbReference>
<reference evidence="7" key="1">
    <citation type="submission" date="2016-08" db="EMBL/GenBank/DDBJ databases">
        <authorList>
            <person name="Varghese N."/>
            <person name="Submissions Spin"/>
        </authorList>
    </citation>
    <scope>NUCLEOTIDE SEQUENCE [LARGE SCALE GENOMIC DNA]</scope>
    <source>
        <strain evidence="7">SGD-1123</strain>
    </source>
</reference>
<dbReference type="InterPro" id="IPR002677">
    <property type="entry name" value="Ribosomal_bL32"/>
</dbReference>
<dbReference type="SUPFAM" id="SSF57829">
    <property type="entry name" value="Zn-binding ribosomal proteins"/>
    <property type="match status" value="1"/>
</dbReference>
<organism evidence="6 7">
    <name type="scientific">[Bacillus] enclensis</name>
    <dbReference type="NCBI Taxonomy" id="1402860"/>
    <lineage>
        <taxon>Bacteria</taxon>
        <taxon>Bacillati</taxon>
        <taxon>Bacillota</taxon>
        <taxon>Bacilli</taxon>
        <taxon>Bacillales</taxon>
        <taxon>Bacillaceae</taxon>
        <taxon>Rossellomorea</taxon>
    </lineage>
</organism>
<dbReference type="InterPro" id="IPR044957">
    <property type="entry name" value="Ribosomal_bL32_bact"/>
</dbReference>
<name>A0A0V8HHZ6_9BACI</name>
<dbReference type="AlphaFoldDB" id="A0A0V8HHZ6"/>
<evidence type="ECO:0000313" key="6">
    <source>
        <dbReference type="EMBL" id="SCC04123.1"/>
    </source>
</evidence>
<evidence type="ECO:0000313" key="7">
    <source>
        <dbReference type="Proteomes" id="UP000181997"/>
    </source>
</evidence>
<dbReference type="Pfam" id="PF01783">
    <property type="entry name" value="Ribosomal_L32p"/>
    <property type="match status" value="1"/>
</dbReference>
<accession>A0A0V8HHZ6</accession>
<evidence type="ECO:0000256" key="4">
    <source>
        <dbReference type="ARBA" id="ARBA00035178"/>
    </source>
</evidence>
<dbReference type="RefSeq" id="WP_032088947.1">
    <property type="nucleotide sequence ID" value="NZ_FMAU01000002.1"/>
</dbReference>
<dbReference type="InterPro" id="IPR011332">
    <property type="entry name" value="Ribosomal_zn-bd"/>
</dbReference>
<evidence type="ECO:0000256" key="5">
    <source>
        <dbReference type="HAMAP-Rule" id="MF_00340"/>
    </source>
</evidence>
<keyword evidence="7" id="KW-1185">Reference proteome</keyword>
<keyword evidence="2 5" id="KW-0689">Ribosomal protein</keyword>
<evidence type="ECO:0000256" key="3">
    <source>
        <dbReference type="ARBA" id="ARBA00023274"/>
    </source>
</evidence>
<sequence>MAVPFRRTSKTAKRQRRTHFKLRVPGMVECPNCGEMKLAHRVCKECGTYKGKEVVNK</sequence>
<dbReference type="GO" id="GO:0003735">
    <property type="term" value="F:structural constituent of ribosome"/>
    <property type="evidence" value="ECO:0007669"/>
    <property type="project" value="InterPro"/>
</dbReference>
<proteinExistence type="inferred from homology"/>
<dbReference type="GO" id="GO:0015934">
    <property type="term" value="C:large ribosomal subunit"/>
    <property type="evidence" value="ECO:0007669"/>
    <property type="project" value="InterPro"/>
</dbReference>
<dbReference type="OrthoDB" id="9812874at2"/>
<dbReference type="Proteomes" id="UP000181997">
    <property type="component" value="Unassembled WGS sequence"/>
</dbReference>
<comment type="similarity">
    <text evidence="1 5">Belongs to the bacterial ribosomal protein bL32 family.</text>
</comment>
<dbReference type="EMBL" id="FMAU01000002">
    <property type="protein sequence ID" value="SCC04123.1"/>
    <property type="molecule type" value="Genomic_DNA"/>
</dbReference>
<dbReference type="PANTHER" id="PTHR35534">
    <property type="entry name" value="50S RIBOSOMAL PROTEIN L32"/>
    <property type="match status" value="1"/>
</dbReference>
<evidence type="ECO:0000256" key="1">
    <source>
        <dbReference type="ARBA" id="ARBA00008560"/>
    </source>
</evidence>
<evidence type="ECO:0000256" key="2">
    <source>
        <dbReference type="ARBA" id="ARBA00022980"/>
    </source>
</evidence>
<dbReference type="HAMAP" id="MF_00340">
    <property type="entry name" value="Ribosomal_bL32"/>
    <property type="match status" value="1"/>
</dbReference>
<keyword evidence="3 5" id="KW-0687">Ribonucleoprotein</keyword>
<protein>
    <recommendedName>
        <fullName evidence="4 5">Large ribosomal subunit protein bL32</fullName>
    </recommendedName>
</protein>
<gene>
    <name evidence="5" type="primary">rpmF</name>
    <name evidence="6" type="ORF">GA0061094_2041</name>
</gene>
<dbReference type="NCBIfam" id="TIGR01031">
    <property type="entry name" value="rpmF_bact"/>
    <property type="match status" value="1"/>
</dbReference>